<evidence type="ECO:0000313" key="1">
    <source>
        <dbReference type="EMBL" id="TVM16951.1"/>
    </source>
</evidence>
<dbReference type="CDD" id="cd09727">
    <property type="entry name" value="Cas6_I-E"/>
    <property type="match status" value="1"/>
</dbReference>
<dbReference type="EMBL" id="QMIE01000009">
    <property type="protein sequence ID" value="TVM16951.1"/>
    <property type="molecule type" value="Genomic_DNA"/>
</dbReference>
<dbReference type="Gene3D" id="3.30.70.1200">
    <property type="entry name" value="Crispr-associated protein, domain 1"/>
    <property type="match status" value="1"/>
</dbReference>
<dbReference type="InterPro" id="IPR010179">
    <property type="entry name" value="CRISPR-assoc_prot_Cse3"/>
</dbReference>
<name>A0A7M3ME04_9BACT</name>
<organism evidence="1 2">
    <name type="scientific">Oceanidesulfovibrio indonesiensis</name>
    <dbReference type="NCBI Taxonomy" id="54767"/>
    <lineage>
        <taxon>Bacteria</taxon>
        <taxon>Pseudomonadati</taxon>
        <taxon>Thermodesulfobacteriota</taxon>
        <taxon>Desulfovibrionia</taxon>
        <taxon>Desulfovibrionales</taxon>
        <taxon>Desulfovibrionaceae</taxon>
        <taxon>Oceanidesulfovibrio</taxon>
    </lineage>
</organism>
<dbReference type="OrthoDB" id="9795689at2"/>
<dbReference type="SUPFAM" id="SSF117987">
    <property type="entry name" value="CRISPR-associated protein"/>
    <property type="match status" value="2"/>
</dbReference>
<proteinExistence type="predicted"/>
<reference evidence="1 2" key="1">
    <citation type="submission" date="2018-06" db="EMBL/GenBank/DDBJ databases">
        <title>Complete genome of Desulfovibrio indonesiensis P37SLT.</title>
        <authorList>
            <person name="Crispim J.S."/>
            <person name="Vidigal P.M.P."/>
            <person name="Silva L.C.F."/>
            <person name="Laguardia C.N."/>
            <person name="Araujo L.C."/>
            <person name="Dias R.S."/>
            <person name="Sousa M.P."/>
            <person name="Paula S.O."/>
            <person name="Silva C."/>
        </authorList>
    </citation>
    <scope>NUCLEOTIDE SEQUENCE [LARGE SCALE GENOMIC DNA]</scope>
    <source>
        <strain evidence="1 2">P37SLT</strain>
    </source>
</reference>
<protein>
    <submittedName>
        <fullName evidence="1">Type I-E CRISPR-associated protein Cas6/Cse3/CasE</fullName>
    </submittedName>
</protein>
<accession>A0A7M3ME04</accession>
<dbReference type="SMART" id="SM01101">
    <property type="entry name" value="CRISPR_assoc"/>
    <property type="match status" value="1"/>
</dbReference>
<dbReference type="Proteomes" id="UP000448292">
    <property type="component" value="Unassembled WGS sequence"/>
</dbReference>
<dbReference type="Pfam" id="PF08798">
    <property type="entry name" value="CRISPR_assoc"/>
    <property type="match status" value="1"/>
</dbReference>
<keyword evidence="2" id="KW-1185">Reference proteome</keyword>
<sequence>MMYMSLMTLDCGASALRGTYDAHQALWRAFGDHPDRTRDFIYRRTGENDFLAVSARHPDDADGVWAIRSKEYDPRLKVGDRLFFALRVNPVRKTRDADGRQLRHDVVQDVRKQLERRGIPRDEWPTRPEIAQQAGFEWLAARQQRLGLKLEEQGFLVDGYSQESFIKPKNRRRVRVTVLDMKGFAHVTDPDSLRDALMHGVGPAKAYGCGLLTVKRAA</sequence>
<comment type="caution">
    <text evidence="1">The sequence shown here is derived from an EMBL/GenBank/DDBJ whole genome shotgun (WGS) entry which is preliminary data.</text>
</comment>
<dbReference type="RefSeq" id="WP_144303297.1">
    <property type="nucleotide sequence ID" value="NZ_QMIE01000009.1"/>
</dbReference>
<dbReference type="NCBIfam" id="TIGR01907">
    <property type="entry name" value="casE_Cse3"/>
    <property type="match status" value="1"/>
</dbReference>
<dbReference type="AlphaFoldDB" id="A0A7M3ME04"/>
<dbReference type="Gene3D" id="3.30.70.1210">
    <property type="entry name" value="Crispr-associated protein, domain 2"/>
    <property type="match status" value="1"/>
</dbReference>
<evidence type="ECO:0000313" key="2">
    <source>
        <dbReference type="Proteomes" id="UP000448292"/>
    </source>
</evidence>
<gene>
    <name evidence="1" type="primary">cas6e</name>
    <name evidence="1" type="ORF">DPQ33_11145</name>
</gene>